<reference evidence="2 3" key="1">
    <citation type="submission" date="2019-02" db="EMBL/GenBank/DDBJ databases">
        <authorList>
            <person name="Fomenkov A."/>
            <person name="Dubinina G."/>
            <person name="Grabovich M."/>
            <person name="Vincze T."/>
            <person name="Roberts R.J."/>
        </authorList>
    </citation>
    <scope>NUCLEOTIDE SEQUENCE [LARGE SCALE GENOMIC DNA]</scope>
    <source>
        <strain evidence="2 3">P</strain>
    </source>
</reference>
<dbReference type="InterPro" id="IPR003615">
    <property type="entry name" value="HNH_nuc"/>
</dbReference>
<keyword evidence="3" id="KW-1185">Reference proteome</keyword>
<protein>
    <recommendedName>
        <fullName evidence="1">HNH nuclease domain-containing protein</fullName>
    </recommendedName>
</protein>
<dbReference type="Pfam" id="PF13395">
    <property type="entry name" value="HNH_4"/>
    <property type="match status" value="1"/>
</dbReference>
<sequence>MYSGDRLNKNNISIDHYLPWSFTAHNREWNLIPTSKEVNSSKSNKLPDRRYYSQFLKIQHIALNEYHEINKGDKYIENYHIDLNIAKSNLTLDNLEAKYNRIYKPLFSMAKNQGFETGWVYNG</sequence>
<organism evidence="2 3">
    <name type="scientific">Thiospirochaeta perfilievii</name>
    <dbReference type="NCBI Taxonomy" id="252967"/>
    <lineage>
        <taxon>Bacteria</taxon>
        <taxon>Pseudomonadati</taxon>
        <taxon>Spirochaetota</taxon>
        <taxon>Spirochaetia</taxon>
        <taxon>Spirochaetales</taxon>
        <taxon>Spirochaetaceae</taxon>
        <taxon>Thiospirochaeta</taxon>
    </lineage>
</organism>
<name>A0A5C1QIG0_9SPIO</name>
<evidence type="ECO:0000313" key="3">
    <source>
        <dbReference type="Proteomes" id="UP000323824"/>
    </source>
</evidence>
<accession>A0A5C1QIG0</accession>
<proteinExistence type="predicted"/>
<evidence type="ECO:0000313" key="2">
    <source>
        <dbReference type="EMBL" id="QEN06324.1"/>
    </source>
</evidence>
<feature type="domain" description="HNH nuclease" evidence="1">
    <location>
        <begin position="1"/>
        <end position="47"/>
    </location>
</feature>
<dbReference type="AlphaFoldDB" id="A0A5C1QIG0"/>
<dbReference type="RefSeq" id="WP_149569551.1">
    <property type="nucleotide sequence ID" value="NZ_CP035807.1"/>
</dbReference>
<dbReference type="KEGG" id="sper:EW093_01215"/>
<dbReference type="OrthoDB" id="489287at2"/>
<dbReference type="EMBL" id="CP035807">
    <property type="protein sequence ID" value="QEN06324.1"/>
    <property type="molecule type" value="Genomic_DNA"/>
</dbReference>
<dbReference type="Gene3D" id="1.10.30.50">
    <property type="match status" value="1"/>
</dbReference>
<reference evidence="2 3" key="2">
    <citation type="submission" date="2019-09" db="EMBL/GenBank/DDBJ databases">
        <title>Complete Genome Sequence and Methylome Analysis of free living Spirochaetas.</title>
        <authorList>
            <person name="Leshcheva N."/>
            <person name="Mikheeva N."/>
        </authorList>
    </citation>
    <scope>NUCLEOTIDE SEQUENCE [LARGE SCALE GENOMIC DNA]</scope>
    <source>
        <strain evidence="2 3">P</strain>
    </source>
</reference>
<evidence type="ECO:0000259" key="1">
    <source>
        <dbReference type="Pfam" id="PF13395"/>
    </source>
</evidence>
<dbReference type="Proteomes" id="UP000323824">
    <property type="component" value="Chromosome"/>
</dbReference>
<gene>
    <name evidence="2" type="ORF">EW093_01215</name>
</gene>